<dbReference type="Proteomes" id="UP001652661">
    <property type="component" value="Chromosome 2L"/>
</dbReference>
<keyword evidence="8" id="KW-0597">Phosphoprotein</keyword>
<comment type="pathway">
    <text evidence="4">Protein modification; protein ubiquitination.</text>
</comment>
<dbReference type="AlphaFoldDB" id="A0A6P4ISN0"/>
<keyword evidence="9" id="KW-0808">Transferase</keyword>
<gene>
    <name evidence="20" type="primary">Ube4B</name>
</gene>
<dbReference type="PANTHER" id="PTHR13931:SF2">
    <property type="entry name" value="UBIQUITIN CONJUGATION FACTOR E4 B"/>
    <property type="match status" value="1"/>
</dbReference>
<feature type="compositionally biased region" description="Acidic residues" evidence="17">
    <location>
        <begin position="12"/>
        <end position="31"/>
    </location>
</feature>
<name>A0A6P4ISN0_DROKI</name>
<feature type="region of interest" description="Disordered" evidence="17">
    <location>
        <begin position="1"/>
        <end position="108"/>
    </location>
</feature>
<comment type="function">
    <text evidence="13">Ubiquitin-protein ligase that probably functions as an E3 ligase in conjunction with specific E1 and E2 ligases. May also function as an E4 ligase mediating the assembly of polyubiquitin chains on substrates ubiquitinated by another E3 ubiquitin ligase. May regulate myosin assembly in striated muscles together with STUB1 and VCP/p97 by targeting myosin chaperone UNC45B for proteasomal degradation.</text>
</comment>
<evidence type="ECO:0000256" key="12">
    <source>
        <dbReference type="ARBA" id="ARBA00023242"/>
    </source>
</evidence>
<dbReference type="EC" id="2.3.2.27" evidence="6"/>
<evidence type="ECO:0000256" key="15">
    <source>
        <dbReference type="ARBA" id="ARBA00081821"/>
    </source>
</evidence>
<keyword evidence="10" id="KW-0833">Ubl conjugation pathway</keyword>
<dbReference type="CDD" id="cd16658">
    <property type="entry name" value="RING-Ubox_UBE4B"/>
    <property type="match status" value="1"/>
</dbReference>
<evidence type="ECO:0000256" key="9">
    <source>
        <dbReference type="ARBA" id="ARBA00022679"/>
    </source>
</evidence>
<feature type="compositionally biased region" description="Basic and acidic residues" evidence="17">
    <location>
        <begin position="1"/>
        <end position="11"/>
    </location>
</feature>
<evidence type="ECO:0000256" key="13">
    <source>
        <dbReference type="ARBA" id="ARBA00056267"/>
    </source>
</evidence>
<keyword evidence="12" id="KW-0539">Nucleus</keyword>
<dbReference type="SMART" id="SM00504">
    <property type="entry name" value="Ubox"/>
    <property type="match status" value="1"/>
</dbReference>
<dbReference type="UniPathway" id="UPA00143"/>
<dbReference type="GO" id="GO:0005634">
    <property type="term" value="C:nucleus"/>
    <property type="evidence" value="ECO:0007669"/>
    <property type="project" value="UniProtKB-SubCell"/>
</dbReference>
<evidence type="ECO:0000256" key="2">
    <source>
        <dbReference type="ARBA" id="ARBA00004123"/>
    </source>
</evidence>
<dbReference type="GO" id="GO:0034450">
    <property type="term" value="F:ubiquitin-ubiquitin ligase activity"/>
    <property type="evidence" value="ECO:0007669"/>
    <property type="project" value="InterPro"/>
</dbReference>
<dbReference type="FunFam" id="3.30.40.10:FF:000060">
    <property type="entry name" value="ubiquitin conjugation factor E4 B"/>
    <property type="match status" value="1"/>
</dbReference>
<comment type="catalytic activity">
    <reaction evidence="1">
        <text>S-ubiquitinyl-[E2 ubiquitin-conjugating enzyme]-L-cysteine + [acceptor protein]-L-lysine = [E2 ubiquitin-conjugating enzyme]-L-cysteine + N(6)-ubiquitinyl-[acceptor protein]-L-lysine.</text>
        <dbReference type="EC" id="2.3.2.27"/>
    </reaction>
</comment>
<evidence type="ECO:0000313" key="20">
    <source>
        <dbReference type="RefSeq" id="XP_017025886.1"/>
    </source>
</evidence>
<proteinExistence type="inferred from homology"/>
<dbReference type="InterPro" id="IPR019474">
    <property type="entry name" value="Ub_conjug_fac_E4_core"/>
</dbReference>
<feature type="compositionally biased region" description="Low complexity" evidence="17">
    <location>
        <begin position="47"/>
        <end position="65"/>
    </location>
</feature>
<evidence type="ECO:0000256" key="1">
    <source>
        <dbReference type="ARBA" id="ARBA00000900"/>
    </source>
</evidence>
<sequence length="1218" mass="138797">MPEEEPPQKPMEEEEEDEDQDQDQDQVEDEQPQLAQGAQQQEEHLQALDTPAEQPAEPVAVATELTAEEMRARRLRTLAARSGLQSTLTPLTPSPEKTPRKQTNVSGESRLVREATPSDKEVVSLPTPKPAAPVTVWPELGGKPDMDVEMKSVASTPVQDVEMTPALSLLAANETTKRSVLPSSKISPVNPEVTMESVGSPPKSVDEQNEQLLSRLLNATWNEFGSGSIICAQSASFLEQQPSRRFDFECIVSNVLMEAALKIYNDELNEGEGDSVLTDDKEFSSAKKIKSDDTEVQEILANAVAQTVPSEEAAAGGASGPMEATSSSEPGIACVAPSVLSIVTTTKHNVLLYLIRCYQNYQAECARKMPSNQSVLQLAFEHVMRMTVLVLTDRIHQNLNWHMDQSALLELMYMEKVSESFLIDLIVHTHPDGDTFDAIFGQVLRGLFAGMQRNICTSKINVQQIEWLAKLVVIKVGSVRPIADLVSRQPNFLPPICTKISGREIVKCSFLGPFLSVSLFAEENVKFAEFSTKNKLEDAASSRLRWELHSMRTHMHVVFHSLCVNASSRAKTMEYIAKILRHNDRRVQFASDEKLLARDGFVINLMSVLQQLAVKIKLDRIDPHFHYHKNSLVNIEQDTKIRYNEEEYRNFLARDFSQPVENANFQTQCWFLTLQAHHLGYLPAIQRYRQKVRAIKELQKLIDELDRTKPHWVNSRYANRNNQFKERWEKQLRKLNRSKTCSEITLLDPALLQRCTEFYSTVCEFMLYQFEGRPIEGPFISKMPVQQLKPSDAFSALPEWYIDDIAEFILFTMQHANVDIRQGIDHSIITWLLTCVCASHLIKNPYVTAKLVEVMFVFSLKPANSVNTAMWNHELAQNALVSALMRFYVDVETTGQSTEFYDKFTIRYHISHLFKSMWENPIHRQAVICESRVGNQFVKFVNMLMNDTTFLLDECLENLKRIHQTQQLLSDKANLSKMSADQQQSRLTQLATDERQCRSYLTLARETVDLFHYLTSDIKEPFMRAELVDRLSSMLNFNLKQLAGPKCNDLKVKNPAKYGWEPRSLLAQIFDIYLHLDCDRFAQALAADERSFNVEICNEAAARIKRLAIRSAVEVERFKALTQRAHEIFITNQQTEDECADAPDEFKDPLMDTLMSDPVVLPSGTVMDRAIITRHLLNSCTDPFNRQPLTEDMLVPNIELKQRIDAWRREQRGKRNNS</sequence>
<organism evidence="19 20">
    <name type="scientific">Drosophila kikkawai</name>
    <name type="common">Fruit fly</name>
    <dbReference type="NCBI Taxonomy" id="30033"/>
    <lineage>
        <taxon>Eukaryota</taxon>
        <taxon>Metazoa</taxon>
        <taxon>Ecdysozoa</taxon>
        <taxon>Arthropoda</taxon>
        <taxon>Hexapoda</taxon>
        <taxon>Insecta</taxon>
        <taxon>Pterygota</taxon>
        <taxon>Neoptera</taxon>
        <taxon>Endopterygota</taxon>
        <taxon>Diptera</taxon>
        <taxon>Brachycera</taxon>
        <taxon>Muscomorpha</taxon>
        <taxon>Ephydroidea</taxon>
        <taxon>Drosophilidae</taxon>
        <taxon>Drosophila</taxon>
        <taxon>Sophophora</taxon>
    </lineage>
</organism>
<dbReference type="InterPro" id="IPR013083">
    <property type="entry name" value="Znf_RING/FYVE/PHD"/>
</dbReference>
<dbReference type="Gene3D" id="3.30.40.10">
    <property type="entry name" value="Zinc/RING finger domain, C3HC4 (zinc finger)"/>
    <property type="match status" value="1"/>
</dbReference>
<evidence type="ECO:0000256" key="7">
    <source>
        <dbReference type="ARBA" id="ARBA00022490"/>
    </source>
</evidence>
<dbReference type="InterPro" id="IPR003613">
    <property type="entry name" value="Ubox_domain"/>
</dbReference>
<evidence type="ECO:0000256" key="5">
    <source>
        <dbReference type="ARBA" id="ARBA00007434"/>
    </source>
</evidence>
<evidence type="ECO:0000256" key="4">
    <source>
        <dbReference type="ARBA" id="ARBA00004906"/>
    </source>
</evidence>
<keyword evidence="11" id="KW-0007">Acetylation</keyword>
<evidence type="ECO:0000256" key="8">
    <source>
        <dbReference type="ARBA" id="ARBA00022553"/>
    </source>
</evidence>
<dbReference type="OrthoDB" id="20295at2759"/>
<evidence type="ECO:0000256" key="6">
    <source>
        <dbReference type="ARBA" id="ARBA00012483"/>
    </source>
</evidence>
<dbReference type="Pfam" id="PF10408">
    <property type="entry name" value="Ufd2P_core"/>
    <property type="match status" value="1"/>
</dbReference>
<protein>
    <recommendedName>
        <fullName evidence="14">Ubiquitin conjugation factor E4 B</fullName>
        <ecNumber evidence="6">2.3.2.27</ecNumber>
    </recommendedName>
    <alternativeName>
        <fullName evidence="16">RING-type E3 ubiquitin transferase E4 B</fullName>
    </alternativeName>
    <alternativeName>
        <fullName evidence="15">Ubiquitin fusion degradation protein 2</fullName>
    </alternativeName>
</protein>
<dbReference type="PANTHER" id="PTHR13931">
    <property type="entry name" value="UBIQUITINATION FACTOR E4"/>
    <property type="match status" value="1"/>
</dbReference>
<accession>A0A6P4ISN0</accession>
<evidence type="ECO:0000259" key="18">
    <source>
        <dbReference type="PROSITE" id="PS51698"/>
    </source>
</evidence>
<dbReference type="SUPFAM" id="SSF57850">
    <property type="entry name" value="RING/U-box"/>
    <property type="match status" value="1"/>
</dbReference>
<comment type="similarity">
    <text evidence="5">Belongs to the ubiquitin conjugation factor E4 family.</text>
</comment>
<evidence type="ECO:0000313" key="19">
    <source>
        <dbReference type="Proteomes" id="UP001652661"/>
    </source>
</evidence>
<evidence type="ECO:0000256" key="3">
    <source>
        <dbReference type="ARBA" id="ARBA00004496"/>
    </source>
</evidence>
<dbReference type="GO" id="GO:0000151">
    <property type="term" value="C:ubiquitin ligase complex"/>
    <property type="evidence" value="ECO:0007669"/>
    <property type="project" value="InterPro"/>
</dbReference>
<dbReference type="GO" id="GO:0005737">
    <property type="term" value="C:cytoplasm"/>
    <property type="evidence" value="ECO:0007669"/>
    <property type="project" value="UniProtKB-SubCell"/>
</dbReference>
<dbReference type="GO" id="GO:0036503">
    <property type="term" value="P:ERAD pathway"/>
    <property type="evidence" value="ECO:0007669"/>
    <property type="project" value="InterPro"/>
</dbReference>
<dbReference type="GO" id="GO:0000209">
    <property type="term" value="P:protein polyubiquitination"/>
    <property type="evidence" value="ECO:0007669"/>
    <property type="project" value="TreeGrafter"/>
</dbReference>
<evidence type="ECO:0000256" key="14">
    <source>
        <dbReference type="ARBA" id="ARBA00072779"/>
    </source>
</evidence>
<evidence type="ECO:0000256" key="16">
    <source>
        <dbReference type="ARBA" id="ARBA00083610"/>
    </source>
</evidence>
<dbReference type="PROSITE" id="PS51698">
    <property type="entry name" value="U_BOX"/>
    <property type="match status" value="1"/>
</dbReference>
<feature type="region of interest" description="Disordered" evidence="17">
    <location>
        <begin position="181"/>
        <end position="205"/>
    </location>
</feature>
<reference evidence="19" key="1">
    <citation type="submission" date="2025-05" db="UniProtKB">
        <authorList>
            <consortium name="RefSeq"/>
        </authorList>
    </citation>
    <scope>NUCLEOTIDE SEQUENCE [LARGE SCALE GENOMIC DNA]</scope>
    <source>
        <strain evidence="19">14028-0561.14</strain>
    </source>
</reference>
<dbReference type="RefSeq" id="XP_017025886.1">
    <property type="nucleotide sequence ID" value="XM_017170397.3"/>
</dbReference>
<dbReference type="GO" id="GO:0006511">
    <property type="term" value="P:ubiquitin-dependent protein catabolic process"/>
    <property type="evidence" value="ECO:0007669"/>
    <property type="project" value="InterPro"/>
</dbReference>
<dbReference type="Pfam" id="PF04564">
    <property type="entry name" value="U-box"/>
    <property type="match status" value="1"/>
</dbReference>
<evidence type="ECO:0000256" key="11">
    <source>
        <dbReference type="ARBA" id="ARBA00022990"/>
    </source>
</evidence>
<evidence type="ECO:0000256" key="17">
    <source>
        <dbReference type="SAM" id="MobiDB-lite"/>
    </source>
</evidence>
<comment type="subcellular location">
    <subcellularLocation>
        <location evidence="3">Cytoplasm</location>
    </subcellularLocation>
    <subcellularLocation>
        <location evidence="2">Nucleus</location>
    </subcellularLocation>
</comment>
<feature type="domain" description="U-box" evidence="18">
    <location>
        <begin position="1141"/>
        <end position="1214"/>
    </location>
</feature>
<keyword evidence="7" id="KW-0963">Cytoplasm</keyword>
<evidence type="ECO:0000256" key="10">
    <source>
        <dbReference type="ARBA" id="ARBA00022786"/>
    </source>
</evidence>
<keyword evidence="19" id="KW-1185">Reference proteome</keyword>
<dbReference type="InterPro" id="IPR045132">
    <property type="entry name" value="UBE4"/>
</dbReference>
<reference evidence="20" key="2">
    <citation type="submission" date="2025-08" db="UniProtKB">
        <authorList>
            <consortium name="RefSeq"/>
        </authorList>
    </citation>
    <scope>IDENTIFICATION</scope>
    <source>
        <strain evidence="20">14028-0561.14</strain>
        <tissue evidence="20">Whole fly</tissue>
    </source>
</reference>